<dbReference type="Proteomes" id="UP001224890">
    <property type="component" value="Unassembled WGS sequence"/>
</dbReference>
<evidence type="ECO:0000313" key="4">
    <source>
        <dbReference type="EMBL" id="KAK1690591.1"/>
    </source>
</evidence>
<comment type="caution">
    <text evidence="4">The sequence shown here is derived from an EMBL/GenBank/DDBJ whole genome shotgun (WGS) entry which is preliminary data.</text>
</comment>
<name>A0AAJ0AUG4_9PEZI</name>
<organism evidence="4 5">
    <name type="scientific">Colletotrichum godetiae</name>
    <dbReference type="NCBI Taxonomy" id="1209918"/>
    <lineage>
        <taxon>Eukaryota</taxon>
        <taxon>Fungi</taxon>
        <taxon>Dikarya</taxon>
        <taxon>Ascomycota</taxon>
        <taxon>Pezizomycotina</taxon>
        <taxon>Sordariomycetes</taxon>
        <taxon>Hypocreomycetidae</taxon>
        <taxon>Glomerellales</taxon>
        <taxon>Glomerellaceae</taxon>
        <taxon>Colletotrichum</taxon>
        <taxon>Colletotrichum acutatum species complex</taxon>
    </lineage>
</organism>
<evidence type="ECO:0000313" key="5">
    <source>
        <dbReference type="Proteomes" id="UP001224890"/>
    </source>
</evidence>
<dbReference type="EMBL" id="JAHMHR010000005">
    <property type="protein sequence ID" value="KAK1690591.1"/>
    <property type="molecule type" value="Genomic_DNA"/>
</dbReference>
<reference evidence="4" key="1">
    <citation type="submission" date="2021-06" db="EMBL/GenBank/DDBJ databases">
        <title>Comparative genomics, transcriptomics and evolutionary studies reveal genomic signatures of adaptation to plant cell wall in hemibiotrophic fungi.</title>
        <authorList>
            <consortium name="DOE Joint Genome Institute"/>
            <person name="Baroncelli R."/>
            <person name="Diaz J.F."/>
            <person name="Benocci T."/>
            <person name="Peng M."/>
            <person name="Battaglia E."/>
            <person name="Haridas S."/>
            <person name="Andreopoulos W."/>
            <person name="Labutti K."/>
            <person name="Pangilinan J."/>
            <person name="Floch G.L."/>
            <person name="Makela M.R."/>
            <person name="Henrissat B."/>
            <person name="Grigoriev I.V."/>
            <person name="Crouch J.A."/>
            <person name="De Vries R.P."/>
            <person name="Sukno S.A."/>
            <person name="Thon M.R."/>
        </authorList>
    </citation>
    <scope>NUCLEOTIDE SEQUENCE</scope>
    <source>
        <strain evidence="4">CBS 193.32</strain>
    </source>
</reference>
<dbReference type="AlphaFoldDB" id="A0AAJ0AUG4"/>
<dbReference type="GeneID" id="85458330"/>
<dbReference type="InterPro" id="IPR057495">
    <property type="entry name" value="AAA_lid_BCS1"/>
</dbReference>
<accession>A0AAJ0AUG4</accession>
<keyword evidence="2" id="KW-0067">ATP-binding</keyword>
<keyword evidence="1" id="KW-0547">Nucleotide-binding</keyword>
<dbReference type="Pfam" id="PF25426">
    <property type="entry name" value="AAA_lid_BCS1"/>
    <property type="match status" value="1"/>
</dbReference>
<proteinExistence type="predicted"/>
<dbReference type="RefSeq" id="XP_060434286.1">
    <property type="nucleotide sequence ID" value="XM_060573804.1"/>
</dbReference>
<sequence>MEEIEQLSVQFSSVIPEDTLTPSQLQGFFQVHLESPHDAVKNIASWVGQELARAHLKEFEFITSSGKA</sequence>
<protein>
    <recommendedName>
        <fullName evidence="3">Mitochondrial chaperone BCS1-like ATPase lid domain-containing protein</fullName>
    </recommendedName>
</protein>
<keyword evidence="5" id="KW-1185">Reference proteome</keyword>
<evidence type="ECO:0000259" key="3">
    <source>
        <dbReference type="Pfam" id="PF25426"/>
    </source>
</evidence>
<feature type="domain" description="Mitochondrial chaperone BCS1-like ATPase lid" evidence="3">
    <location>
        <begin position="3"/>
        <end position="44"/>
    </location>
</feature>
<evidence type="ECO:0000256" key="2">
    <source>
        <dbReference type="ARBA" id="ARBA00022840"/>
    </source>
</evidence>
<evidence type="ECO:0000256" key="1">
    <source>
        <dbReference type="ARBA" id="ARBA00022741"/>
    </source>
</evidence>
<gene>
    <name evidence="4" type="ORF">BDP55DRAFT_647774</name>
</gene>
<dbReference type="GO" id="GO:0005524">
    <property type="term" value="F:ATP binding"/>
    <property type="evidence" value="ECO:0007669"/>
    <property type="project" value="UniProtKB-KW"/>
</dbReference>